<organism evidence="2 3">
    <name type="scientific">Rotaria magnacalcarata</name>
    <dbReference type="NCBI Taxonomy" id="392030"/>
    <lineage>
        <taxon>Eukaryota</taxon>
        <taxon>Metazoa</taxon>
        <taxon>Spiralia</taxon>
        <taxon>Gnathifera</taxon>
        <taxon>Rotifera</taxon>
        <taxon>Eurotatoria</taxon>
        <taxon>Bdelloidea</taxon>
        <taxon>Philodinida</taxon>
        <taxon>Philodinidae</taxon>
        <taxon>Rotaria</taxon>
    </lineage>
</organism>
<dbReference type="AlphaFoldDB" id="A0A8S2U177"/>
<reference evidence="2" key="1">
    <citation type="submission" date="2021-02" db="EMBL/GenBank/DDBJ databases">
        <authorList>
            <person name="Nowell W R."/>
        </authorList>
    </citation>
    <scope>NUCLEOTIDE SEQUENCE</scope>
</reference>
<dbReference type="PROSITE" id="PS50835">
    <property type="entry name" value="IG_LIKE"/>
    <property type="match status" value="1"/>
</dbReference>
<evidence type="ECO:0000313" key="2">
    <source>
        <dbReference type="EMBL" id="CAF4315309.1"/>
    </source>
</evidence>
<dbReference type="Gene3D" id="2.60.40.10">
    <property type="entry name" value="Immunoglobulins"/>
    <property type="match status" value="1"/>
</dbReference>
<proteinExistence type="predicted"/>
<dbReference type="Pfam" id="PF07679">
    <property type="entry name" value="I-set"/>
    <property type="match status" value="1"/>
</dbReference>
<dbReference type="EMBL" id="CAJOBI010039067">
    <property type="protein sequence ID" value="CAF4315309.1"/>
    <property type="molecule type" value="Genomic_DNA"/>
</dbReference>
<comment type="caution">
    <text evidence="2">The sequence shown here is derived from an EMBL/GenBank/DDBJ whole genome shotgun (WGS) entry which is preliminary data.</text>
</comment>
<evidence type="ECO:0000259" key="1">
    <source>
        <dbReference type="PROSITE" id="PS50835"/>
    </source>
</evidence>
<sequence length="80" mass="9209">ENLTPWIRLVKELEDQVIDEAKAVQLFCSVDAHPGATIMWLKDGRPLMVSQRFMPEYDFKTGIVRLTIYPVYTADSGEYT</sequence>
<name>A0A8S2U177_9BILA</name>
<dbReference type="SUPFAM" id="SSF48726">
    <property type="entry name" value="Immunoglobulin"/>
    <property type="match status" value="1"/>
</dbReference>
<accession>A0A8S2U177</accession>
<protein>
    <recommendedName>
        <fullName evidence="1">Ig-like domain-containing protein</fullName>
    </recommendedName>
</protein>
<dbReference type="InterPro" id="IPR013783">
    <property type="entry name" value="Ig-like_fold"/>
</dbReference>
<dbReference type="InterPro" id="IPR013098">
    <property type="entry name" value="Ig_I-set"/>
</dbReference>
<dbReference type="Proteomes" id="UP000676336">
    <property type="component" value="Unassembled WGS sequence"/>
</dbReference>
<feature type="domain" description="Ig-like" evidence="1">
    <location>
        <begin position="5"/>
        <end position="80"/>
    </location>
</feature>
<feature type="non-terminal residue" evidence="2">
    <location>
        <position position="1"/>
    </location>
</feature>
<evidence type="ECO:0000313" key="3">
    <source>
        <dbReference type="Proteomes" id="UP000676336"/>
    </source>
</evidence>
<feature type="non-terminal residue" evidence="2">
    <location>
        <position position="80"/>
    </location>
</feature>
<gene>
    <name evidence="2" type="ORF">SMN809_LOCUS26718</name>
</gene>
<dbReference type="InterPro" id="IPR036179">
    <property type="entry name" value="Ig-like_dom_sf"/>
</dbReference>
<dbReference type="InterPro" id="IPR007110">
    <property type="entry name" value="Ig-like_dom"/>
</dbReference>